<dbReference type="Proteomes" id="UP000654075">
    <property type="component" value="Unassembled WGS sequence"/>
</dbReference>
<protein>
    <submittedName>
        <fullName evidence="1">Uncharacterized protein</fullName>
    </submittedName>
</protein>
<proteinExistence type="predicted"/>
<accession>A0A813F4V2</accession>
<evidence type="ECO:0000313" key="1">
    <source>
        <dbReference type="EMBL" id="CAE8609282.1"/>
    </source>
</evidence>
<gene>
    <name evidence="1" type="ORF">PGLA1383_LOCUS27109</name>
</gene>
<dbReference type="EMBL" id="CAJNNV010024268">
    <property type="protein sequence ID" value="CAE8609282.1"/>
    <property type="molecule type" value="Genomic_DNA"/>
</dbReference>
<evidence type="ECO:0000313" key="2">
    <source>
        <dbReference type="Proteomes" id="UP000654075"/>
    </source>
</evidence>
<keyword evidence="2" id="KW-1185">Reference proteome</keyword>
<sequence length="151" mass="17143">MNIGALRKRLLQHIGWTNRRLAGDGQFHSFEEYASWHLQWYSEHKEKVRLMWKHAPRLPWPPLSLVLPDCHLLCDKEDTAPLSKVLDDTSLFVGDRVVYLGSDRRLCGKELTKGTKGSVCEADGIRLRVHFKGMGSSTCSADELKPDLSAI</sequence>
<organism evidence="1 2">
    <name type="scientific">Polarella glacialis</name>
    <name type="common">Dinoflagellate</name>
    <dbReference type="NCBI Taxonomy" id="89957"/>
    <lineage>
        <taxon>Eukaryota</taxon>
        <taxon>Sar</taxon>
        <taxon>Alveolata</taxon>
        <taxon>Dinophyceae</taxon>
        <taxon>Suessiales</taxon>
        <taxon>Suessiaceae</taxon>
        <taxon>Polarella</taxon>
    </lineage>
</organism>
<reference evidence="1" key="1">
    <citation type="submission" date="2021-02" db="EMBL/GenBank/DDBJ databases">
        <authorList>
            <person name="Dougan E. K."/>
            <person name="Rhodes N."/>
            <person name="Thang M."/>
            <person name="Chan C."/>
        </authorList>
    </citation>
    <scope>NUCLEOTIDE SEQUENCE</scope>
</reference>
<name>A0A813F4V2_POLGL</name>
<dbReference type="AlphaFoldDB" id="A0A813F4V2"/>
<comment type="caution">
    <text evidence="1">The sequence shown here is derived from an EMBL/GenBank/DDBJ whole genome shotgun (WGS) entry which is preliminary data.</text>
</comment>